<feature type="transmembrane region" description="Helical" evidence="1">
    <location>
        <begin position="129"/>
        <end position="151"/>
    </location>
</feature>
<feature type="transmembrane region" description="Helical" evidence="1">
    <location>
        <begin position="63"/>
        <end position="85"/>
    </location>
</feature>
<proteinExistence type="predicted"/>
<feature type="signal peptide" evidence="2">
    <location>
        <begin position="1"/>
        <end position="26"/>
    </location>
</feature>
<evidence type="ECO:0000256" key="2">
    <source>
        <dbReference type="SAM" id="SignalP"/>
    </source>
</evidence>
<sequence length="158" mass="16818">MALGTVLPFWPALLFTYLEPIALLLGTNSAFSSPSAFVTTQTPSPTSLSEKIAPVTVPDGALILAYTSGNIFILLALLAVICTAVTRESRVAKAYLLAVAIGDLGHIYASWRVLGKETMLNFGGYNDMMWGNIGASAFLHVNRLATILGVFGRIGGRR</sequence>
<keyword evidence="1" id="KW-0812">Transmembrane</keyword>
<feature type="chain" id="PRO_5025387683" description="DUF7704 domain-containing protein" evidence="2">
    <location>
        <begin position="27"/>
        <end position="158"/>
    </location>
</feature>
<dbReference type="PANTHER" id="PTHR37019">
    <property type="entry name" value="CHROMOSOME 1, WHOLE GENOME SHOTGUN SEQUENCE"/>
    <property type="match status" value="1"/>
</dbReference>
<evidence type="ECO:0000313" key="5">
    <source>
        <dbReference type="Proteomes" id="UP000799324"/>
    </source>
</evidence>
<keyword evidence="1" id="KW-1133">Transmembrane helix</keyword>
<dbReference type="OrthoDB" id="2937326at2759"/>
<keyword evidence="2" id="KW-0732">Signal</keyword>
<dbReference type="InterPro" id="IPR056121">
    <property type="entry name" value="DUF7704"/>
</dbReference>
<keyword evidence="5" id="KW-1185">Reference proteome</keyword>
<dbReference type="EMBL" id="MU004363">
    <property type="protein sequence ID" value="KAF2654465.1"/>
    <property type="molecule type" value="Genomic_DNA"/>
</dbReference>
<organism evidence="4 5">
    <name type="scientific">Lophiostoma macrostomum CBS 122681</name>
    <dbReference type="NCBI Taxonomy" id="1314788"/>
    <lineage>
        <taxon>Eukaryota</taxon>
        <taxon>Fungi</taxon>
        <taxon>Dikarya</taxon>
        <taxon>Ascomycota</taxon>
        <taxon>Pezizomycotina</taxon>
        <taxon>Dothideomycetes</taxon>
        <taxon>Pleosporomycetidae</taxon>
        <taxon>Pleosporales</taxon>
        <taxon>Lophiostomataceae</taxon>
        <taxon>Lophiostoma</taxon>
    </lineage>
</organism>
<protein>
    <recommendedName>
        <fullName evidence="3">DUF7704 domain-containing protein</fullName>
    </recommendedName>
</protein>
<dbReference type="PANTHER" id="PTHR37019:SF2">
    <property type="entry name" value="EXPERA DOMAIN-CONTAINING PROTEIN"/>
    <property type="match status" value="1"/>
</dbReference>
<dbReference type="Proteomes" id="UP000799324">
    <property type="component" value="Unassembled WGS sequence"/>
</dbReference>
<evidence type="ECO:0000313" key="4">
    <source>
        <dbReference type="EMBL" id="KAF2654465.1"/>
    </source>
</evidence>
<evidence type="ECO:0000259" key="3">
    <source>
        <dbReference type="Pfam" id="PF24803"/>
    </source>
</evidence>
<reference evidence="4" key="1">
    <citation type="journal article" date="2020" name="Stud. Mycol.">
        <title>101 Dothideomycetes genomes: a test case for predicting lifestyles and emergence of pathogens.</title>
        <authorList>
            <person name="Haridas S."/>
            <person name="Albert R."/>
            <person name="Binder M."/>
            <person name="Bloem J."/>
            <person name="Labutti K."/>
            <person name="Salamov A."/>
            <person name="Andreopoulos B."/>
            <person name="Baker S."/>
            <person name="Barry K."/>
            <person name="Bills G."/>
            <person name="Bluhm B."/>
            <person name="Cannon C."/>
            <person name="Castanera R."/>
            <person name="Culley D."/>
            <person name="Daum C."/>
            <person name="Ezra D."/>
            <person name="Gonzalez J."/>
            <person name="Henrissat B."/>
            <person name="Kuo A."/>
            <person name="Liang C."/>
            <person name="Lipzen A."/>
            <person name="Lutzoni F."/>
            <person name="Magnuson J."/>
            <person name="Mondo S."/>
            <person name="Nolan M."/>
            <person name="Ohm R."/>
            <person name="Pangilinan J."/>
            <person name="Park H.-J."/>
            <person name="Ramirez L."/>
            <person name="Alfaro M."/>
            <person name="Sun H."/>
            <person name="Tritt A."/>
            <person name="Yoshinaga Y."/>
            <person name="Zwiers L.-H."/>
            <person name="Turgeon B."/>
            <person name="Goodwin S."/>
            <person name="Spatafora J."/>
            <person name="Crous P."/>
            <person name="Grigoriev I."/>
        </authorList>
    </citation>
    <scope>NUCLEOTIDE SEQUENCE</scope>
    <source>
        <strain evidence="4">CBS 122681</strain>
    </source>
</reference>
<name>A0A6A6T376_9PLEO</name>
<dbReference type="Pfam" id="PF24803">
    <property type="entry name" value="DUF7704"/>
    <property type="match status" value="1"/>
</dbReference>
<feature type="transmembrane region" description="Helical" evidence="1">
    <location>
        <begin position="92"/>
        <end position="109"/>
    </location>
</feature>
<keyword evidence="1" id="KW-0472">Membrane</keyword>
<feature type="domain" description="DUF7704" evidence="3">
    <location>
        <begin position="5"/>
        <end position="153"/>
    </location>
</feature>
<dbReference type="AlphaFoldDB" id="A0A6A6T376"/>
<gene>
    <name evidence="4" type="ORF">K491DRAFT_693776</name>
</gene>
<accession>A0A6A6T376</accession>
<evidence type="ECO:0000256" key="1">
    <source>
        <dbReference type="SAM" id="Phobius"/>
    </source>
</evidence>